<protein>
    <recommendedName>
        <fullName evidence="4">Integral membrane protein</fullName>
    </recommendedName>
</protein>
<keyword evidence="1" id="KW-0472">Membrane</keyword>
<dbReference type="EMBL" id="JAFMOF010000008">
    <property type="protein sequence ID" value="MBO0657361.1"/>
    <property type="molecule type" value="Genomic_DNA"/>
</dbReference>
<sequence length="105" mass="11690">MGKRAWTAVAVNLLLGVPGVVPVWLLWYFAVNWPLAAIGWSRPEPTENDGMLPGLVVGVLLLALFVLWWLLNSSMRRRIALDPRVYWPVSVLATLVPTFGLIVVL</sequence>
<name>A0A939FRZ2_9ACTN</name>
<feature type="transmembrane region" description="Helical" evidence="1">
    <location>
        <begin position="85"/>
        <end position="104"/>
    </location>
</feature>
<evidence type="ECO:0008006" key="4">
    <source>
        <dbReference type="Google" id="ProtNLM"/>
    </source>
</evidence>
<dbReference type="RefSeq" id="WP_086566328.1">
    <property type="nucleotide sequence ID" value="NZ_JAFMOF010000008.1"/>
</dbReference>
<proteinExistence type="predicted"/>
<keyword evidence="3" id="KW-1185">Reference proteome</keyword>
<evidence type="ECO:0000313" key="2">
    <source>
        <dbReference type="EMBL" id="MBO0657361.1"/>
    </source>
</evidence>
<evidence type="ECO:0000256" key="1">
    <source>
        <dbReference type="SAM" id="Phobius"/>
    </source>
</evidence>
<reference evidence="2" key="1">
    <citation type="submission" date="2021-03" db="EMBL/GenBank/DDBJ databases">
        <title>Streptomyces strains.</title>
        <authorList>
            <person name="Lund M.B."/>
            <person name="Toerring T."/>
        </authorList>
    </citation>
    <scope>NUCLEOTIDE SEQUENCE</scope>
    <source>
        <strain evidence="2">JCM 4242</strain>
    </source>
</reference>
<organism evidence="2 3">
    <name type="scientific">Streptomyces triculaminicus</name>
    <dbReference type="NCBI Taxonomy" id="2816232"/>
    <lineage>
        <taxon>Bacteria</taxon>
        <taxon>Bacillati</taxon>
        <taxon>Actinomycetota</taxon>
        <taxon>Actinomycetes</taxon>
        <taxon>Kitasatosporales</taxon>
        <taxon>Streptomycetaceae</taxon>
        <taxon>Streptomyces</taxon>
    </lineage>
</organism>
<accession>A0A939FRZ2</accession>
<keyword evidence="1" id="KW-0812">Transmembrane</keyword>
<gene>
    <name evidence="2" type="ORF">J1792_33020</name>
</gene>
<comment type="caution">
    <text evidence="2">The sequence shown here is derived from an EMBL/GenBank/DDBJ whole genome shotgun (WGS) entry which is preliminary data.</text>
</comment>
<dbReference type="AlphaFoldDB" id="A0A939FRZ2"/>
<evidence type="ECO:0000313" key="3">
    <source>
        <dbReference type="Proteomes" id="UP000664781"/>
    </source>
</evidence>
<feature type="transmembrane region" description="Helical" evidence="1">
    <location>
        <begin position="50"/>
        <end position="73"/>
    </location>
</feature>
<dbReference type="Proteomes" id="UP000664781">
    <property type="component" value="Unassembled WGS sequence"/>
</dbReference>
<feature type="transmembrane region" description="Helical" evidence="1">
    <location>
        <begin position="7"/>
        <end position="30"/>
    </location>
</feature>
<keyword evidence="1" id="KW-1133">Transmembrane helix</keyword>